<keyword evidence="3" id="KW-1185">Reference proteome</keyword>
<evidence type="ECO:0000313" key="2">
    <source>
        <dbReference type="EMBL" id="KZO96207.1"/>
    </source>
</evidence>
<dbReference type="EMBL" id="KV417285">
    <property type="protein sequence ID" value="KZO96207.1"/>
    <property type="molecule type" value="Genomic_DNA"/>
</dbReference>
<feature type="region of interest" description="Disordered" evidence="1">
    <location>
        <begin position="67"/>
        <end position="90"/>
    </location>
</feature>
<sequence>MHICHLQASGRRGTGRGGPCVCVCALHRQAIPIAQCLNGYLSTGRAPPCPPALLPSQYQSSAACGKRWATSPPLPRWTMADPNPQRPTSP</sequence>
<accession>A0A167M009</accession>
<name>A0A167M009_CALVF</name>
<proteinExistence type="predicted"/>
<dbReference type="OrthoDB" id="329835at2759"/>
<reference evidence="2 3" key="1">
    <citation type="journal article" date="2016" name="Mol. Biol. Evol.">
        <title>Comparative Genomics of Early-Diverging Mushroom-Forming Fungi Provides Insights into the Origins of Lignocellulose Decay Capabilities.</title>
        <authorList>
            <person name="Nagy L.G."/>
            <person name="Riley R."/>
            <person name="Tritt A."/>
            <person name="Adam C."/>
            <person name="Daum C."/>
            <person name="Floudas D."/>
            <person name="Sun H."/>
            <person name="Yadav J.S."/>
            <person name="Pangilinan J."/>
            <person name="Larsson K.H."/>
            <person name="Matsuura K."/>
            <person name="Barry K."/>
            <person name="Labutti K."/>
            <person name="Kuo R."/>
            <person name="Ohm R.A."/>
            <person name="Bhattacharya S.S."/>
            <person name="Shirouzu T."/>
            <person name="Yoshinaga Y."/>
            <person name="Martin F.M."/>
            <person name="Grigoriev I.V."/>
            <person name="Hibbett D.S."/>
        </authorList>
    </citation>
    <scope>NUCLEOTIDE SEQUENCE [LARGE SCALE GENOMIC DNA]</scope>
    <source>
        <strain evidence="2 3">TUFC12733</strain>
    </source>
</reference>
<gene>
    <name evidence="2" type="ORF">CALVIDRAFT_138267</name>
</gene>
<organism evidence="2 3">
    <name type="scientific">Calocera viscosa (strain TUFC12733)</name>
    <dbReference type="NCBI Taxonomy" id="1330018"/>
    <lineage>
        <taxon>Eukaryota</taxon>
        <taxon>Fungi</taxon>
        <taxon>Dikarya</taxon>
        <taxon>Basidiomycota</taxon>
        <taxon>Agaricomycotina</taxon>
        <taxon>Dacrymycetes</taxon>
        <taxon>Dacrymycetales</taxon>
        <taxon>Dacrymycetaceae</taxon>
        <taxon>Calocera</taxon>
    </lineage>
</organism>
<evidence type="ECO:0000256" key="1">
    <source>
        <dbReference type="SAM" id="MobiDB-lite"/>
    </source>
</evidence>
<protein>
    <submittedName>
        <fullName evidence="2">Uncharacterized protein</fullName>
    </submittedName>
</protein>
<dbReference type="Proteomes" id="UP000076738">
    <property type="component" value="Unassembled WGS sequence"/>
</dbReference>
<dbReference type="AlphaFoldDB" id="A0A167M009"/>
<evidence type="ECO:0000313" key="3">
    <source>
        <dbReference type="Proteomes" id="UP000076738"/>
    </source>
</evidence>